<organism evidence="2 3">
    <name type="scientific">Isosphaera pallida (strain ATCC 43644 / DSM 9630 / IS1B)</name>
    <dbReference type="NCBI Taxonomy" id="575540"/>
    <lineage>
        <taxon>Bacteria</taxon>
        <taxon>Pseudomonadati</taxon>
        <taxon>Planctomycetota</taxon>
        <taxon>Planctomycetia</taxon>
        <taxon>Isosphaerales</taxon>
        <taxon>Isosphaeraceae</taxon>
        <taxon>Isosphaera</taxon>
    </lineage>
</organism>
<evidence type="ECO:0000313" key="3">
    <source>
        <dbReference type="Proteomes" id="UP000008631"/>
    </source>
</evidence>
<gene>
    <name evidence="2" type="ordered locus">Isop_1988</name>
</gene>
<proteinExistence type="predicted"/>
<dbReference type="STRING" id="575540.Isop_1988"/>
<dbReference type="RefSeq" id="WP_013564856.1">
    <property type="nucleotide sequence ID" value="NC_014962.1"/>
</dbReference>
<keyword evidence="3" id="KW-1185">Reference proteome</keyword>
<reference evidence="2 3" key="2">
    <citation type="journal article" date="2011" name="Stand. Genomic Sci.">
        <title>Complete genome sequence of Isosphaera pallida type strain (IS1B).</title>
        <authorList>
            <consortium name="US DOE Joint Genome Institute (JGI-PGF)"/>
            <person name="Goker M."/>
            <person name="Cleland D."/>
            <person name="Saunders E."/>
            <person name="Lapidus A."/>
            <person name="Nolan M."/>
            <person name="Lucas S."/>
            <person name="Hammon N."/>
            <person name="Deshpande S."/>
            <person name="Cheng J.F."/>
            <person name="Tapia R."/>
            <person name="Han C."/>
            <person name="Goodwin L."/>
            <person name="Pitluck S."/>
            <person name="Liolios K."/>
            <person name="Pagani I."/>
            <person name="Ivanova N."/>
            <person name="Mavromatis K."/>
            <person name="Pati A."/>
            <person name="Chen A."/>
            <person name="Palaniappan K."/>
            <person name="Land M."/>
            <person name="Hauser L."/>
            <person name="Chang Y.J."/>
            <person name="Jeffries C.D."/>
            <person name="Detter J.C."/>
            <person name="Beck B."/>
            <person name="Woyke T."/>
            <person name="Bristow J."/>
            <person name="Eisen J.A."/>
            <person name="Markowitz V."/>
            <person name="Hugenholtz P."/>
            <person name="Kyrpides N.C."/>
            <person name="Klenk H.P."/>
        </authorList>
    </citation>
    <scope>NUCLEOTIDE SEQUENCE [LARGE SCALE GENOMIC DNA]</scope>
    <source>
        <strain evidence="3">ATCC 43644 / DSM 9630 / IS1B</strain>
    </source>
</reference>
<dbReference type="AlphaFoldDB" id="E8R349"/>
<dbReference type="InParanoid" id="E8R349"/>
<evidence type="ECO:0000256" key="1">
    <source>
        <dbReference type="SAM" id="Coils"/>
    </source>
</evidence>
<protein>
    <submittedName>
        <fullName evidence="2">Uncharacterized protein</fullName>
    </submittedName>
</protein>
<keyword evidence="1" id="KW-0175">Coiled coil</keyword>
<accession>E8R349</accession>
<dbReference type="EMBL" id="CP002353">
    <property type="protein sequence ID" value="ADV62568.1"/>
    <property type="molecule type" value="Genomic_DNA"/>
</dbReference>
<dbReference type="KEGG" id="ipa:Isop_1988"/>
<evidence type="ECO:0000313" key="2">
    <source>
        <dbReference type="EMBL" id="ADV62568.1"/>
    </source>
</evidence>
<name>E8R349_ISOPI</name>
<dbReference type="HOGENOM" id="CLU_2585016_0_0_0"/>
<sequence length="80" mass="9507">MELNPDLIKSLSHDIETRLAALQETYDQAIERLANQLDQERAERLTDRQRWEALEREWRGWVDRSTEVDPPSRASLLMGW</sequence>
<dbReference type="Proteomes" id="UP000008631">
    <property type="component" value="Chromosome"/>
</dbReference>
<reference key="1">
    <citation type="submission" date="2010-11" db="EMBL/GenBank/DDBJ databases">
        <title>The complete sequence of chromosome of Isophaera pallida ATCC 43644.</title>
        <authorList>
            <consortium name="US DOE Joint Genome Institute (JGI-PGF)"/>
            <person name="Lucas S."/>
            <person name="Copeland A."/>
            <person name="Lapidus A."/>
            <person name="Bruce D."/>
            <person name="Goodwin L."/>
            <person name="Pitluck S."/>
            <person name="Kyrpides N."/>
            <person name="Mavromatis K."/>
            <person name="Pagani I."/>
            <person name="Ivanova N."/>
            <person name="Saunders E."/>
            <person name="Brettin T."/>
            <person name="Detter J.C."/>
            <person name="Han C."/>
            <person name="Tapia R."/>
            <person name="Land M."/>
            <person name="Hauser L."/>
            <person name="Markowitz V."/>
            <person name="Cheng J.-F."/>
            <person name="Hugenholtz P."/>
            <person name="Woyke T."/>
            <person name="Wu D."/>
            <person name="Eisen J.A."/>
        </authorList>
    </citation>
    <scope>NUCLEOTIDE SEQUENCE</scope>
    <source>
        <strain>ATCC 43644</strain>
    </source>
</reference>
<feature type="coiled-coil region" evidence="1">
    <location>
        <begin position="12"/>
        <end position="50"/>
    </location>
</feature>